<protein>
    <submittedName>
        <fullName evidence="2">Uncharacterized protein</fullName>
    </submittedName>
</protein>
<dbReference type="EMBL" id="LCWF01000025">
    <property type="protein sequence ID" value="KKY27318.1"/>
    <property type="molecule type" value="Genomic_DNA"/>
</dbReference>
<dbReference type="InterPro" id="IPR022024">
    <property type="entry name" value="DUF3602"/>
</dbReference>
<dbReference type="InterPro" id="IPR053203">
    <property type="entry name" value="Cisplatin_resist-associated"/>
</dbReference>
<dbReference type="Pfam" id="PF12223">
    <property type="entry name" value="DUF3602"/>
    <property type="match status" value="1"/>
</dbReference>
<evidence type="ECO:0000256" key="1">
    <source>
        <dbReference type="SAM" id="MobiDB-lite"/>
    </source>
</evidence>
<proteinExistence type="predicted"/>
<dbReference type="PANTHER" id="PTHR34693:SF2">
    <property type="entry name" value="DUF3602 DOMAIN-CONTAINING PROTEIN"/>
    <property type="match status" value="1"/>
</dbReference>
<sequence>MSRQYSVVEPHPTPSTSYLPTGRGGAGNIVKSSNISNGKNAVGPASRVPLTQRRPSNTFISGRGGLGNVHPASERAIFSFDEELERQLKFERDLAPVYHTGRGGSGNSVVVDTVGRQSGERRPSEAASVRSTGSAESGADAMNRNVRRGLEKGWTKITGRF</sequence>
<keyword evidence="3" id="KW-1185">Reference proteome</keyword>
<reference evidence="2 3" key="1">
    <citation type="submission" date="2015-05" db="EMBL/GenBank/DDBJ databases">
        <title>Distinctive expansion of gene families associated with plant cell wall degradation and secondary metabolism in the genomes of grapevine trunk pathogens.</title>
        <authorList>
            <person name="Lawrence D.P."/>
            <person name="Travadon R."/>
            <person name="Rolshausen P.E."/>
            <person name="Baumgartner K."/>
        </authorList>
    </citation>
    <scope>NUCLEOTIDE SEQUENCE [LARGE SCALE GENOMIC DNA]</scope>
    <source>
        <strain evidence="2">UCRPC4</strain>
    </source>
</reference>
<gene>
    <name evidence="2" type="ORF">UCRPC4_g01118</name>
</gene>
<dbReference type="Proteomes" id="UP000053317">
    <property type="component" value="Unassembled WGS sequence"/>
</dbReference>
<comment type="caution">
    <text evidence="2">The sequence shown here is derived from an EMBL/GenBank/DDBJ whole genome shotgun (WGS) entry which is preliminary data.</text>
</comment>
<accession>A0A0G2GVP0</accession>
<evidence type="ECO:0000313" key="2">
    <source>
        <dbReference type="EMBL" id="KKY27318.1"/>
    </source>
</evidence>
<dbReference type="PANTHER" id="PTHR34693">
    <property type="entry name" value="PROTEIN PAR32"/>
    <property type="match status" value="1"/>
</dbReference>
<dbReference type="AlphaFoldDB" id="A0A0G2GVP0"/>
<feature type="region of interest" description="Disordered" evidence="1">
    <location>
        <begin position="1"/>
        <end position="67"/>
    </location>
</feature>
<feature type="compositionally biased region" description="Polar residues" evidence="1">
    <location>
        <begin position="30"/>
        <end position="39"/>
    </location>
</feature>
<organism evidence="2 3">
    <name type="scientific">Phaeomoniella chlamydospora</name>
    <name type="common">Phaeoacremonium chlamydosporum</name>
    <dbReference type="NCBI Taxonomy" id="158046"/>
    <lineage>
        <taxon>Eukaryota</taxon>
        <taxon>Fungi</taxon>
        <taxon>Dikarya</taxon>
        <taxon>Ascomycota</taxon>
        <taxon>Pezizomycotina</taxon>
        <taxon>Eurotiomycetes</taxon>
        <taxon>Chaetothyriomycetidae</taxon>
        <taxon>Phaeomoniellales</taxon>
        <taxon>Phaeomoniellaceae</taxon>
        <taxon>Phaeomoniella</taxon>
    </lineage>
</organism>
<reference evidence="2 3" key="2">
    <citation type="submission" date="2015-05" db="EMBL/GenBank/DDBJ databases">
        <authorList>
            <person name="Morales-Cruz A."/>
            <person name="Amrine K.C."/>
            <person name="Cantu D."/>
        </authorList>
    </citation>
    <scope>NUCLEOTIDE SEQUENCE [LARGE SCALE GENOMIC DNA]</scope>
    <source>
        <strain evidence="2">UCRPC4</strain>
    </source>
</reference>
<evidence type="ECO:0000313" key="3">
    <source>
        <dbReference type="Proteomes" id="UP000053317"/>
    </source>
</evidence>
<dbReference type="OrthoDB" id="5424462at2759"/>
<feature type="region of interest" description="Disordered" evidence="1">
    <location>
        <begin position="115"/>
        <end position="147"/>
    </location>
</feature>
<name>A0A0G2GVP0_PHACM</name>